<dbReference type="GO" id="GO:0043165">
    <property type="term" value="P:Gram-negative-bacterium-type cell outer membrane assembly"/>
    <property type="evidence" value="ECO:0007669"/>
    <property type="project" value="InterPro"/>
</dbReference>
<keyword evidence="1" id="KW-0449">Lipoprotein</keyword>
<keyword evidence="2" id="KW-1185">Reference proteome</keyword>
<protein>
    <submittedName>
        <fullName evidence="1">LPS-assembly lipoprotein</fullName>
    </submittedName>
</protein>
<dbReference type="PROSITE" id="PS51257">
    <property type="entry name" value="PROKAR_LIPOPROTEIN"/>
    <property type="match status" value="1"/>
</dbReference>
<sequence length="165" mass="17659">MSLSDRRTFLAALAASGLTAGCGFTPAYAPGGAGDRLRGQLTTDPPYDKPSYVLVDRIETRLSRNDSAPYRLTFSITYGFDGLAVSPDGSTYRYHLTGTLDYTVVDQNTQATVTSGTVRNFVAYSALGTTVATSASAIDARERLMIILADQVVTELMATAQSWLP</sequence>
<organism evidence="1 2">
    <name type="scientific">Aliiruegeria lutimaris</name>
    <dbReference type="NCBI Taxonomy" id="571298"/>
    <lineage>
        <taxon>Bacteria</taxon>
        <taxon>Pseudomonadati</taxon>
        <taxon>Pseudomonadota</taxon>
        <taxon>Alphaproteobacteria</taxon>
        <taxon>Rhodobacterales</taxon>
        <taxon>Roseobacteraceae</taxon>
        <taxon>Aliiruegeria</taxon>
    </lineage>
</organism>
<gene>
    <name evidence="1" type="ORF">SAMN04488026_100560</name>
</gene>
<dbReference type="GO" id="GO:0019867">
    <property type="term" value="C:outer membrane"/>
    <property type="evidence" value="ECO:0007669"/>
    <property type="project" value="InterPro"/>
</dbReference>
<dbReference type="STRING" id="571298.SAMN04488026_100560"/>
<evidence type="ECO:0000313" key="2">
    <source>
        <dbReference type="Proteomes" id="UP000199382"/>
    </source>
</evidence>
<dbReference type="RefSeq" id="WP_093150032.1">
    <property type="nucleotide sequence ID" value="NZ_FNEK01000005.1"/>
</dbReference>
<name>A0A1G8M9H5_9RHOB</name>
<dbReference type="EMBL" id="FNEK01000005">
    <property type="protein sequence ID" value="SDI64616.1"/>
    <property type="molecule type" value="Genomic_DNA"/>
</dbReference>
<dbReference type="Proteomes" id="UP000199382">
    <property type="component" value="Unassembled WGS sequence"/>
</dbReference>
<dbReference type="AlphaFoldDB" id="A0A1G8M9H5"/>
<dbReference type="OrthoDB" id="7629596at2"/>
<proteinExistence type="predicted"/>
<dbReference type="InterPro" id="IPR007485">
    <property type="entry name" value="LPS_assembly_LptE"/>
</dbReference>
<dbReference type="Pfam" id="PF04390">
    <property type="entry name" value="LptE"/>
    <property type="match status" value="1"/>
</dbReference>
<dbReference type="PROSITE" id="PS51318">
    <property type="entry name" value="TAT"/>
    <property type="match status" value="1"/>
</dbReference>
<accession>A0A1G8M9H5</accession>
<dbReference type="Gene3D" id="3.30.160.150">
    <property type="entry name" value="Lipoprotein like domain"/>
    <property type="match status" value="1"/>
</dbReference>
<reference evidence="1 2" key="1">
    <citation type="submission" date="2016-10" db="EMBL/GenBank/DDBJ databases">
        <authorList>
            <person name="de Groot N.N."/>
        </authorList>
    </citation>
    <scope>NUCLEOTIDE SEQUENCE [LARGE SCALE GENOMIC DNA]</scope>
    <source>
        <strain evidence="1 2">DSM 25294</strain>
    </source>
</reference>
<dbReference type="InterPro" id="IPR006311">
    <property type="entry name" value="TAT_signal"/>
</dbReference>
<evidence type="ECO:0000313" key="1">
    <source>
        <dbReference type="EMBL" id="SDI64616.1"/>
    </source>
</evidence>